<feature type="compositionally biased region" description="Polar residues" evidence="4">
    <location>
        <begin position="24"/>
        <end position="40"/>
    </location>
</feature>
<feature type="compositionally biased region" description="Low complexity" evidence="4">
    <location>
        <begin position="84"/>
        <end position="100"/>
    </location>
</feature>
<feature type="compositionally biased region" description="Basic and acidic residues" evidence="4">
    <location>
        <begin position="133"/>
        <end position="161"/>
    </location>
</feature>
<dbReference type="PANTHER" id="PTHR12718">
    <property type="entry name" value="CELL CYCLE CONTROL PROTEIN CWF15"/>
    <property type="match status" value="1"/>
</dbReference>
<dbReference type="Proteomes" id="UP001158576">
    <property type="component" value="Chromosome XSR"/>
</dbReference>
<keyword evidence="3" id="KW-0508">mRNA splicing</keyword>
<evidence type="ECO:0000313" key="5">
    <source>
        <dbReference type="EMBL" id="CAG5094696.1"/>
    </source>
</evidence>
<proteinExistence type="inferred from homology"/>
<feature type="region of interest" description="Disordered" evidence="4">
    <location>
        <begin position="1"/>
        <end position="176"/>
    </location>
</feature>
<dbReference type="InterPro" id="IPR006973">
    <property type="entry name" value="Cwf_Cwc_15"/>
</dbReference>
<accession>A0ABN7SCP3</accession>
<dbReference type="PANTHER" id="PTHR12718:SF2">
    <property type="entry name" value="SPLICEOSOME-ASSOCIATED PROTEIN CWC15 HOMOLOG"/>
    <property type="match status" value="1"/>
</dbReference>
<name>A0ABN7SCP3_OIKDI</name>
<evidence type="ECO:0000256" key="1">
    <source>
        <dbReference type="ARBA" id="ARBA00006644"/>
    </source>
</evidence>
<evidence type="ECO:0000313" key="6">
    <source>
        <dbReference type="Proteomes" id="UP001158576"/>
    </source>
</evidence>
<comment type="similarity">
    <text evidence="1">Belongs to the CWC15 family.</text>
</comment>
<keyword evidence="2" id="KW-0507">mRNA processing</keyword>
<reference evidence="5 6" key="1">
    <citation type="submission" date="2021-04" db="EMBL/GenBank/DDBJ databases">
        <authorList>
            <person name="Bliznina A."/>
        </authorList>
    </citation>
    <scope>NUCLEOTIDE SEQUENCE [LARGE SCALE GENOMIC DNA]</scope>
</reference>
<keyword evidence="6" id="KW-1185">Reference proteome</keyword>
<organism evidence="5 6">
    <name type="scientific">Oikopleura dioica</name>
    <name type="common">Tunicate</name>
    <dbReference type="NCBI Taxonomy" id="34765"/>
    <lineage>
        <taxon>Eukaryota</taxon>
        <taxon>Metazoa</taxon>
        <taxon>Chordata</taxon>
        <taxon>Tunicata</taxon>
        <taxon>Appendicularia</taxon>
        <taxon>Copelata</taxon>
        <taxon>Oikopleuridae</taxon>
        <taxon>Oikopleura</taxon>
    </lineage>
</organism>
<evidence type="ECO:0000256" key="4">
    <source>
        <dbReference type="SAM" id="MobiDB-lite"/>
    </source>
</evidence>
<protein>
    <submittedName>
        <fullName evidence="5">Oidioi.mRNA.OKI2018_I69.XSR.g13788.t1.cds</fullName>
    </submittedName>
</protein>
<dbReference type="Pfam" id="PF04889">
    <property type="entry name" value="Cwf_Cwc_15"/>
    <property type="match status" value="1"/>
</dbReference>
<sequence length="222" mass="25429">MTTAARPTFEPAKGGMMKGETDLGQLSKQVSTRDMPSQMTLKYRGDGQGNEADYEMTDFKKKLEQAERKAREDRNKERGMYKGSSSSSSVAHSAITSGSSRTRNIDADEPIEDSDDDSSDEEDETADLLAELNKIKAEREEEKKEQEAARAEDEERIRQENILKGNPLLNDGKKAQTAVKRRWDDDVVFKNCARQEPEKKKNFVNDTIRSDFHRRFMYKYIK</sequence>
<gene>
    <name evidence="5" type="ORF">OKIOD_LOCUS5346</name>
</gene>
<evidence type="ECO:0000256" key="2">
    <source>
        <dbReference type="ARBA" id="ARBA00022664"/>
    </source>
</evidence>
<feature type="compositionally biased region" description="Acidic residues" evidence="4">
    <location>
        <begin position="107"/>
        <end position="126"/>
    </location>
</feature>
<evidence type="ECO:0000256" key="3">
    <source>
        <dbReference type="ARBA" id="ARBA00023187"/>
    </source>
</evidence>
<feature type="compositionally biased region" description="Basic and acidic residues" evidence="4">
    <location>
        <begin position="57"/>
        <end position="80"/>
    </location>
</feature>
<dbReference type="EMBL" id="OU015569">
    <property type="protein sequence ID" value="CAG5094696.1"/>
    <property type="molecule type" value="Genomic_DNA"/>
</dbReference>